<gene>
    <name evidence="10" type="ORF">NITFAB_0242</name>
</gene>
<keyword evidence="7 8" id="KW-0472">Membrane</keyword>
<feature type="transmembrane region" description="Helical" evidence="8">
    <location>
        <begin position="170"/>
        <end position="192"/>
    </location>
</feature>
<feature type="domain" description="Type II secretion system protein GspF" evidence="9">
    <location>
        <begin position="273"/>
        <end position="394"/>
    </location>
</feature>
<keyword evidence="4" id="KW-0997">Cell inner membrane</keyword>
<dbReference type="GO" id="GO:0015628">
    <property type="term" value="P:protein secretion by the type II secretion system"/>
    <property type="evidence" value="ECO:0007669"/>
    <property type="project" value="TreeGrafter"/>
</dbReference>
<dbReference type="InterPro" id="IPR018076">
    <property type="entry name" value="T2SS_GspF_dom"/>
</dbReference>
<dbReference type="PANTHER" id="PTHR30012">
    <property type="entry name" value="GENERAL SECRETION PATHWAY PROTEIN"/>
    <property type="match status" value="1"/>
</dbReference>
<evidence type="ECO:0000259" key="9">
    <source>
        <dbReference type="Pfam" id="PF00482"/>
    </source>
</evidence>
<keyword evidence="3" id="KW-1003">Cell membrane</keyword>
<evidence type="ECO:0000256" key="4">
    <source>
        <dbReference type="ARBA" id="ARBA00022519"/>
    </source>
</evidence>
<dbReference type="GO" id="GO:0005886">
    <property type="term" value="C:plasma membrane"/>
    <property type="evidence" value="ECO:0007669"/>
    <property type="project" value="UniProtKB-SubCell"/>
</dbReference>
<dbReference type="Pfam" id="PF00482">
    <property type="entry name" value="T2SSF"/>
    <property type="match status" value="2"/>
</dbReference>
<dbReference type="EMBL" id="LS423452">
    <property type="protein sequence ID" value="SPS04653.1"/>
    <property type="molecule type" value="Genomic_DNA"/>
</dbReference>
<feature type="transmembrane region" description="Helical" evidence="8">
    <location>
        <begin position="376"/>
        <end position="399"/>
    </location>
</feature>
<dbReference type="Gene3D" id="1.20.81.30">
    <property type="entry name" value="Type II secretion system (T2SS), domain F"/>
    <property type="match status" value="2"/>
</dbReference>
<dbReference type="InterPro" id="IPR003004">
    <property type="entry name" value="GspF/PilC"/>
</dbReference>
<sequence length="404" mass="44051">MFRYNAVAADGETLEGEMEARSSEVVAERLQGMGYIPILVEQAREVHSAAGTSFAWLRPKRLSQAEIATFTSEIATLLHAGLPLDRALEILVELSENEKVRNLLVQVRDDVRGGASLSAAMEAQKGVFSRFYLNMVRAGEAGGALGPVLTRITEFMARARALKQTVSSALIYPVILMLVAVSSVMLLLVFVVPQFSQMFEQSGKTLPLPTQIVISAGEFIRQDWWMLLLGGFAIYLLVRQQLANPASRYRWDGVLLRLPLVGDLVSKIEVARFSRSLGTLLGNGVTLLNALYIIKETLGNSVMAAGLDHVASQLKEGLGLGKPMMETGLFPKLAVHMVVVGEETGQLEEMLLRIADVYDNEVQTTVKRMLSLMEPVLILGLGLLIGGIIMSILLAILSVNDLAM</sequence>
<feature type="transmembrane region" description="Helical" evidence="8">
    <location>
        <begin position="224"/>
        <end position="242"/>
    </location>
</feature>
<evidence type="ECO:0000256" key="2">
    <source>
        <dbReference type="ARBA" id="ARBA00005745"/>
    </source>
</evidence>
<evidence type="ECO:0000256" key="3">
    <source>
        <dbReference type="ARBA" id="ARBA00022475"/>
    </source>
</evidence>
<evidence type="ECO:0000256" key="6">
    <source>
        <dbReference type="ARBA" id="ARBA00022989"/>
    </source>
</evidence>
<dbReference type="InterPro" id="IPR042094">
    <property type="entry name" value="T2SS_GspF_sf"/>
</dbReference>
<evidence type="ECO:0000313" key="10">
    <source>
        <dbReference type="EMBL" id="SPS04653.1"/>
    </source>
</evidence>
<name>A0A2X0QRI1_9PROT</name>
<evidence type="ECO:0000256" key="1">
    <source>
        <dbReference type="ARBA" id="ARBA00004429"/>
    </source>
</evidence>
<reference evidence="10" key="1">
    <citation type="submission" date="2018-05" db="EMBL/GenBank/DDBJ databases">
        <authorList>
            <person name="Lanie J.A."/>
            <person name="Ng W.-L."/>
            <person name="Kazmierczak K.M."/>
            <person name="Andrzejewski T.M."/>
            <person name="Davidsen T.M."/>
            <person name="Wayne K.J."/>
            <person name="Tettelin H."/>
            <person name="Glass J.I."/>
            <person name="Rusch D."/>
            <person name="Podicherti R."/>
            <person name="Tsui H.-C.T."/>
            <person name="Winkler M.E."/>
        </authorList>
    </citation>
    <scope>NUCLEOTIDE SEQUENCE</scope>
    <source>
        <strain evidence="10">KNB</strain>
    </source>
</reference>
<comment type="similarity">
    <text evidence="2">Belongs to the GSP F family.</text>
</comment>
<keyword evidence="5 8" id="KW-0812">Transmembrane</keyword>
<evidence type="ECO:0000256" key="8">
    <source>
        <dbReference type="SAM" id="Phobius"/>
    </source>
</evidence>
<dbReference type="PANTHER" id="PTHR30012:SF7">
    <property type="entry name" value="PROTEIN TRANSPORT PROTEIN HOFC HOMOLOG"/>
    <property type="match status" value="1"/>
</dbReference>
<proteinExistence type="inferred from homology"/>
<accession>A0A2X0QRI1</accession>
<organism evidence="10">
    <name type="scientific">Candidatus Nitrotoga fabula</name>
    <dbReference type="NCBI Taxonomy" id="2182327"/>
    <lineage>
        <taxon>Bacteria</taxon>
        <taxon>Pseudomonadati</taxon>
        <taxon>Pseudomonadota</taxon>
        <taxon>Betaproteobacteria</taxon>
        <taxon>Nitrosomonadales</taxon>
        <taxon>Gallionellaceae</taxon>
        <taxon>Candidatus Nitrotoga</taxon>
    </lineage>
</organism>
<feature type="domain" description="Type II secretion system protein GspF" evidence="9">
    <location>
        <begin position="70"/>
        <end position="193"/>
    </location>
</feature>
<protein>
    <submittedName>
        <fullName evidence="10">Putative Type II secretion system protein F</fullName>
    </submittedName>
</protein>
<dbReference type="PRINTS" id="PR00812">
    <property type="entry name" value="BCTERIALGSPF"/>
</dbReference>
<keyword evidence="6 8" id="KW-1133">Transmembrane helix</keyword>
<evidence type="ECO:0000256" key="5">
    <source>
        <dbReference type="ARBA" id="ARBA00022692"/>
    </source>
</evidence>
<evidence type="ECO:0000256" key="7">
    <source>
        <dbReference type="ARBA" id="ARBA00023136"/>
    </source>
</evidence>
<comment type="subcellular location">
    <subcellularLocation>
        <location evidence="1">Cell inner membrane</location>
        <topology evidence="1">Multi-pass membrane protein</topology>
    </subcellularLocation>
</comment>
<dbReference type="FunFam" id="1.20.81.30:FF:000001">
    <property type="entry name" value="Type II secretion system protein F"/>
    <property type="match status" value="2"/>
</dbReference>
<dbReference type="AlphaFoldDB" id="A0A2X0QRI1"/>